<dbReference type="EMBL" id="JAERQJ010000011">
    <property type="protein sequence ID" value="MBL0685672.1"/>
    <property type="molecule type" value="Genomic_DNA"/>
</dbReference>
<dbReference type="RefSeq" id="WP_201923997.1">
    <property type="nucleotide sequence ID" value="NZ_BAABAX010000026.1"/>
</dbReference>
<comment type="caution">
    <text evidence="1">The sequence shown here is derived from an EMBL/GenBank/DDBJ whole genome shotgun (WGS) entry which is preliminary data.</text>
</comment>
<organism evidence="1 2">
    <name type="scientific">Aquimarina mytili</name>
    <dbReference type="NCBI Taxonomy" id="874423"/>
    <lineage>
        <taxon>Bacteria</taxon>
        <taxon>Pseudomonadati</taxon>
        <taxon>Bacteroidota</taxon>
        <taxon>Flavobacteriia</taxon>
        <taxon>Flavobacteriales</taxon>
        <taxon>Flavobacteriaceae</taxon>
        <taxon>Aquimarina</taxon>
    </lineage>
</organism>
<evidence type="ECO:0000313" key="1">
    <source>
        <dbReference type="EMBL" id="MBL0685672.1"/>
    </source>
</evidence>
<gene>
    <name evidence="1" type="ORF">JJQ60_19225</name>
</gene>
<dbReference type="AlphaFoldDB" id="A0A936ZWN9"/>
<protein>
    <submittedName>
        <fullName evidence="1">DUF2851 family protein</fullName>
    </submittedName>
</protein>
<proteinExistence type="predicted"/>
<name>A0A936ZWN9_9FLAO</name>
<dbReference type="Pfam" id="PF11013">
    <property type="entry name" value="DUF2851"/>
    <property type="match status" value="1"/>
</dbReference>
<sequence>MNEDFLQYLWKHKKFELSNLKTTHQQKIVLRHAGVHNTENSGPDFFNAQMSIEDQKWAGNVEVHYKSSDWYVHNHENDPSYDNVILHVVWEDDTEIFRRDNTMIPTLQLKDYIPKLTLKRYHTLFNTHHYNWVQCEKQLPKVSSFVMSNWKERLYIERLEQKSILILELLQNSSNNWEAVFFKLLAKNFGLKINGEAFLSLSHSFDFSVVQKCCESLNRLEALFLGQADLLMVKNETAYSRKLKEEYGFLKNKFQLNNTGVLPSQFFRLRPSNFPTIRLAQLAKLYFSHQHLFNTVIQTTNIEDFYDLFQVDTSDFWKNHYTFEKESYPRKKRITQSFIDLILINTVIPIKFIYAKSQGKNPEEEVFELLSQVSYEKNTITDHFISLKIPINNAIHSQAMIQLKNNYCDQKACLKCAIGNYLLNQD</sequence>
<accession>A0A936ZWN9</accession>
<dbReference type="Proteomes" id="UP000651057">
    <property type="component" value="Unassembled WGS sequence"/>
</dbReference>
<reference evidence="1" key="1">
    <citation type="submission" date="2021-01" db="EMBL/GenBank/DDBJ databases">
        <authorList>
            <person name="Zhong Y.L."/>
        </authorList>
    </citation>
    <scope>NUCLEOTIDE SEQUENCE</scope>
    <source>
        <strain evidence="1">KCTC 23302</strain>
    </source>
</reference>
<keyword evidence="2" id="KW-1185">Reference proteome</keyword>
<dbReference type="InterPro" id="IPR021272">
    <property type="entry name" value="DUF2851"/>
</dbReference>
<evidence type="ECO:0000313" key="2">
    <source>
        <dbReference type="Proteomes" id="UP000651057"/>
    </source>
</evidence>